<evidence type="ECO:0000313" key="5">
    <source>
        <dbReference type="EMBL" id="SMS01027.1"/>
    </source>
</evidence>
<dbReference type="SUPFAM" id="SSF53955">
    <property type="entry name" value="Lysozyme-like"/>
    <property type="match status" value="1"/>
</dbReference>
<dbReference type="Proteomes" id="UP000196125">
    <property type="component" value="Unassembled WGS sequence"/>
</dbReference>
<dbReference type="InterPro" id="IPR023346">
    <property type="entry name" value="Lysozyme-like_dom_sf"/>
</dbReference>
<dbReference type="PANTHER" id="PTHR37406:SF1">
    <property type="entry name" value="T4-TYPE LYSOZYME 1-RELATED"/>
    <property type="match status" value="1"/>
</dbReference>
<keyword evidence="2 3" id="KW-0081">Bacteriolytic enzyme</keyword>
<dbReference type="OrthoDB" id="9091992at2"/>
<accession>A0A1Y6ITM2</accession>
<reference evidence="4 7" key="2">
    <citation type="submission" date="2023-11" db="EMBL/GenBank/DDBJ databases">
        <title>Plant-associative lifestyle of Vibrio porteresiae and its evolutionary dynamics.</title>
        <authorList>
            <person name="Rameshkumar N."/>
            <person name="Kirti K."/>
        </authorList>
    </citation>
    <scope>NUCLEOTIDE SEQUENCE [LARGE SCALE GENOMIC DNA]</scope>
    <source>
        <strain evidence="4 7">MSSRF38</strain>
    </source>
</reference>
<dbReference type="InterPro" id="IPR002196">
    <property type="entry name" value="Glyco_hydro_24"/>
</dbReference>
<evidence type="ECO:0000313" key="6">
    <source>
        <dbReference type="Proteomes" id="UP000196125"/>
    </source>
</evidence>
<dbReference type="EMBL" id="JAWRCO010000002">
    <property type="protein sequence ID" value="MDW6004736.1"/>
    <property type="molecule type" value="Genomic_DNA"/>
</dbReference>
<keyword evidence="7" id="KW-1185">Reference proteome</keyword>
<organism evidence="5 6">
    <name type="scientific">Vibrio mangrovi</name>
    <dbReference type="NCBI Taxonomy" id="474394"/>
    <lineage>
        <taxon>Bacteria</taxon>
        <taxon>Pseudomonadati</taxon>
        <taxon>Pseudomonadota</taxon>
        <taxon>Gammaproteobacteria</taxon>
        <taxon>Vibrionales</taxon>
        <taxon>Vibrionaceae</taxon>
        <taxon>Vibrio</taxon>
    </lineage>
</organism>
<dbReference type="Gene3D" id="1.10.530.40">
    <property type="match status" value="1"/>
</dbReference>
<name>A0A1Y6ITM2_9VIBR</name>
<dbReference type="RefSeq" id="WP_087481065.1">
    <property type="nucleotide sequence ID" value="NZ_AP024884.1"/>
</dbReference>
<evidence type="ECO:0000256" key="2">
    <source>
        <dbReference type="ARBA" id="ARBA00022638"/>
    </source>
</evidence>
<comment type="catalytic activity">
    <reaction evidence="3">
        <text>Hydrolysis of (1-&gt;4)-beta-linkages between N-acetylmuramic acid and N-acetyl-D-glucosamine residues in a peptidoglycan and between N-acetyl-D-glucosamine residues in chitodextrins.</text>
        <dbReference type="EC" id="3.2.1.17"/>
    </reaction>
</comment>
<dbReference type="EC" id="3.2.1.17" evidence="3"/>
<dbReference type="GO" id="GO:0031640">
    <property type="term" value="P:killing of cells of another organism"/>
    <property type="evidence" value="ECO:0007669"/>
    <property type="project" value="UniProtKB-KW"/>
</dbReference>
<dbReference type="GO" id="GO:0016998">
    <property type="term" value="P:cell wall macromolecule catabolic process"/>
    <property type="evidence" value="ECO:0007669"/>
    <property type="project" value="InterPro"/>
</dbReference>
<dbReference type="CDD" id="cd00735">
    <property type="entry name" value="T4-like_lys"/>
    <property type="match status" value="1"/>
</dbReference>
<keyword evidence="1 3" id="KW-0929">Antimicrobial</keyword>
<reference evidence="5 6" key="1">
    <citation type="submission" date="2017-05" db="EMBL/GenBank/DDBJ databases">
        <authorList>
            <person name="Song R."/>
            <person name="Chenine A.L."/>
            <person name="Ruprecht R.M."/>
        </authorList>
    </citation>
    <scope>NUCLEOTIDE SEQUENCE [LARGE SCALE GENOMIC DNA]</scope>
    <source>
        <strain evidence="5 6">CECT 7927</strain>
    </source>
</reference>
<evidence type="ECO:0000256" key="3">
    <source>
        <dbReference type="RuleBase" id="RU003788"/>
    </source>
</evidence>
<dbReference type="EMBL" id="FXXI01000003">
    <property type="protein sequence ID" value="SMS01027.1"/>
    <property type="molecule type" value="Genomic_DNA"/>
</dbReference>
<evidence type="ECO:0000313" key="7">
    <source>
        <dbReference type="Proteomes" id="UP001283366"/>
    </source>
</evidence>
<dbReference type="GO" id="GO:0003796">
    <property type="term" value="F:lysozyme activity"/>
    <property type="evidence" value="ECO:0007669"/>
    <property type="project" value="UniProtKB-EC"/>
</dbReference>
<keyword evidence="3" id="KW-0326">Glycosidase</keyword>
<gene>
    <name evidence="4" type="ORF">SBX37_17910</name>
    <name evidence="5" type="ORF">VIM7927_02304</name>
</gene>
<comment type="similarity">
    <text evidence="3">Belongs to the glycosyl hydrolase 24 family.</text>
</comment>
<sequence length="172" mass="19607">MAQDNVLITLAQEKLVKLIDFEEGWREVPYLCSEGYPTIGFGFRIGPKESALHHYQFTLPRQAGEIWLSSLLASVTSEAEHTPDIKRALASCNEARQAVLISMAYQMGTSALNQFKKTLTAIENRRWDEAHDEMLNSRWAQQTPARAQRHAQQMLTGTWYAGYKVSDLYNIK</sequence>
<evidence type="ECO:0000256" key="1">
    <source>
        <dbReference type="ARBA" id="ARBA00022529"/>
    </source>
</evidence>
<protein>
    <recommendedName>
        <fullName evidence="3">Lysozyme</fullName>
        <ecNumber evidence="3">3.2.1.17</ecNumber>
    </recommendedName>
</protein>
<dbReference type="PANTHER" id="PTHR37406">
    <property type="entry name" value="T4-TYPE LYSOZYME 1-RELATED"/>
    <property type="match status" value="1"/>
</dbReference>
<dbReference type="GO" id="GO:0042742">
    <property type="term" value="P:defense response to bacterium"/>
    <property type="evidence" value="ECO:0007669"/>
    <property type="project" value="UniProtKB-KW"/>
</dbReference>
<dbReference type="Proteomes" id="UP001283366">
    <property type="component" value="Unassembled WGS sequence"/>
</dbReference>
<dbReference type="Pfam" id="PF00959">
    <property type="entry name" value="Phage_lysozyme"/>
    <property type="match status" value="1"/>
</dbReference>
<proteinExistence type="inferred from homology"/>
<dbReference type="AlphaFoldDB" id="A0A1Y6ITM2"/>
<dbReference type="InterPro" id="IPR023347">
    <property type="entry name" value="Lysozyme_dom_sf"/>
</dbReference>
<evidence type="ECO:0000313" key="4">
    <source>
        <dbReference type="EMBL" id="MDW6004736.1"/>
    </source>
</evidence>
<keyword evidence="3 4" id="KW-0378">Hydrolase</keyword>
<dbReference type="GO" id="GO:0009253">
    <property type="term" value="P:peptidoglycan catabolic process"/>
    <property type="evidence" value="ECO:0007669"/>
    <property type="project" value="InterPro"/>
</dbReference>
<dbReference type="InterPro" id="IPR052619">
    <property type="entry name" value="Phage_lysozyme-like"/>
</dbReference>